<evidence type="ECO:0000313" key="6">
    <source>
        <dbReference type="EMBL" id="GGK77769.1"/>
    </source>
</evidence>
<dbReference type="GO" id="GO:0016020">
    <property type="term" value="C:membrane"/>
    <property type="evidence" value="ECO:0007669"/>
    <property type="project" value="UniProtKB-SubCell"/>
</dbReference>
<dbReference type="AlphaFoldDB" id="A0A8J3BX03"/>
<dbReference type="RefSeq" id="WP_189077872.1">
    <property type="nucleotide sequence ID" value="NZ_BMMX01000002.1"/>
</dbReference>
<keyword evidence="4 5" id="KW-0472">Membrane</keyword>
<reference evidence="6" key="1">
    <citation type="journal article" date="2014" name="Int. J. Syst. Evol. Microbiol.">
        <title>Complete genome sequence of Corynebacterium casei LMG S-19264T (=DSM 44701T), isolated from a smear-ripened cheese.</title>
        <authorList>
            <consortium name="US DOE Joint Genome Institute (JGI-PGF)"/>
            <person name="Walter F."/>
            <person name="Albersmeier A."/>
            <person name="Kalinowski J."/>
            <person name="Ruckert C."/>
        </authorList>
    </citation>
    <scope>NUCLEOTIDE SEQUENCE</scope>
    <source>
        <strain evidence="6">CGMCC 4.7299</strain>
    </source>
</reference>
<protein>
    <submittedName>
        <fullName evidence="6">Membrane protein</fullName>
    </submittedName>
</protein>
<evidence type="ECO:0000256" key="5">
    <source>
        <dbReference type="SAM" id="Phobius"/>
    </source>
</evidence>
<dbReference type="Proteomes" id="UP000656042">
    <property type="component" value="Unassembled WGS sequence"/>
</dbReference>
<dbReference type="InterPro" id="IPR051328">
    <property type="entry name" value="T7SS_ABC-Transporter"/>
</dbReference>
<comment type="subcellular location">
    <subcellularLocation>
        <location evidence="1">Membrane</location>
        <topology evidence="1">Multi-pass membrane protein</topology>
    </subcellularLocation>
</comment>
<dbReference type="EMBL" id="BMMX01000002">
    <property type="protein sequence ID" value="GGK77769.1"/>
    <property type="molecule type" value="Genomic_DNA"/>
</dbReference>
<evidence type="ECO:0000256" key="2">
    <source>
        <dbReference type="ARBA" id="ARBA00022692"/>
    </source>
</evidence>
<keyword evidence="2 5" id="KW-0812">Transmembrane</keyword>
<feature type="transmembrane region" description="Helical" evidence="5">
    <location>
        <begin position="151"/>
        <end position="172"/>
    </location>
</feature>
<accession>A0A8J3BX03</accession>
<keyword evidence="3 5" id="KW-1133">Transmembrane helix</keyword>
<evidence type="ECO:0000256" key="3">
    <source>
        <dbReference type="ARBA" id="ARBA00022989"/>
    </source>
</evidence>
<evidence type="ECO:0000256" key="1">
    <source>
        <dbReference type="ARBA" id="ARBA00004141"/>
    </source>
</evidence>
<name>A0A8J3BX03_9ACTN</name>
<proteinExistence type="predicted"/>
<feature type="transmembrane region" description="Helical" evidence="5">
    <location>
        <begin position="297"/>
        <end position="317"/>
    </location>
</feature>
<evidence type="ECO:0000256" key="4">
    <source>
        <dbReference type="ARBA" id="ARBA00023136"/>
    </source>
</evidence>
<organism evidence="6 7">
    <name type="scientific">Mangrovihabitans endophyticus</name>
    <dbReference type="NCBI Taxonomy" id="1751298"/>
    <lineage>
        <taxon>Bacteria</taxon>
        <taxon>Bacillati</taxon>
        <taxon>Actinomycetota</taxon>
        <taxon>Actinomycetes</taxon>
        <taxon>Micromonosporales</taxon>
        <taxon>Micromonosporaceae</taxon>
        <taxon>Mangrovihabitans</taxon>
    </lineage>
</organism>
<feature type="transmembrane region" description="Helical" evidence="5">
    <location>
        <begin position="211"/>
        <end position="233"/>
    </location>
</feature>
<dbReference type="PANTHER" id="PTHR43077">
    <property type="entry name" value="TRANSPORT PERMEASE YVFS-RELATED"/>
    <property type="match status" value="1"/>
</dbReference>
<reference evidence="6" key="2">
    <citation type="submission" date="2020-09" db="EMBL/GenBank/DDBJ databases">
        <authorList>
            <person name="Sun Q."/>
            <person name="Zhou Y."/>
        </authorList>
    </citation>
    <scope>NUCLEOTIDE SEQUENCE</scope>
    <source>
        <strain evidence="6">CGMCC 4.7299</strain>
    </source>
</reference>
<sequence>MAGPVSTTPQKTPWARVAATVALLTVIISVLLTAFAWPAARSSLHDVPVVVAGPPGAADQMVAALQQRMPDAFDITRVADAAAAEEAVRDREAYGAIDLSAGPPRVIVASAASPVVAQALTAVAEAVRGDGGTPAAAVRDLAPLPADDPRGVGLAASALPLVIGGMLAAVLLTSRVRGTVRRLAGALAYSVTAGLAMAAILQFWLGSLNGAYVANAGVIALSVAATSTTILGLEALFGTVGFGIGAAIMVLLGNTLSGATSAPEMLPGWSGQFGQFLPPGAAGWLLRSTAFFDGHGAIRPILVLTAWLLAGAILVVVGTRRAARRAVAARPADEARTPVAAGA</sequence>
<dbReference type="PANTHER" id="PTHR43077:SF10">
    <property type="entry name" value="TRANSPORT PERMEASE PROTEIN"/>
    <property type="match status" value="1"/>
</dbReference>
<feature type="transmembrane region" description="Helical" evidence="5">
    <location>
        <begin position="240"/>
        <end position="259"/>
    </location>
</feature>
<keyword evidence="7" id="KW-1185">Reference proteome</keyword>
<gene>
    <name evidence="6" type="ORF">GCM10012284_09630</name>
</gene>
<feature type="transmembrane region" description="Helical" evidence="5">
    <location>
        <begin position="21"/>
        <end position="40"/>
    </location>
</feature>
<comment type="caution">
    <text evidence="6">The sequence shown here is derived from an EMBL/GenBank/DDBJ whole genome shotgun (WGS) entry which is preliminary data.</text>
</comment>
<feature type="transmembrane region" description="Helical" evidence="5">
    <location>
        <begin position="184"/>
        <end position="205"/>
    </location>
</feature>
<evidence type="ECO:0000313" key="7">
    <source>
        <dbReference type="Proteomes" id="UP000656042"/>
    </source>
</evidence>